<organism evidence="2 3">
    <name type="scientific">Phytophthora fragariaefolia</name>
    <dbReference type="NCBI Taxonomy" id="1490495"/>
    <lineage>
        <taxon>Eukaryota</taxon>
        <taxon>Sar</taxon>
        <taxon>Stramenopiles</taxon>
        <taxon>Oomycota</taxon>
        <taxon>Peronosporomycetes</taxon>
        <taxon>Peronosporales</taxon>
        <taxon>Peronosporaceae</taxon>
        <taxon>Phytophthora</taxon>
    </lineage>
</organism>
<reference evidence="2" key="1">
    <citation type="submission" date="2023-04" db="EMBL/GenBank/DDBJ databases">
        <title>Phytophthora fragariaefolia NBRC 109709.</title>
        <authorList>
            <person name="Ichikawa N."/>
            <person name="Sato H."/>
            <person name="Tonouchi N."/>
        </authorList>
    </citation>
    <scope>NUCLEOTIDE SEQUENCE</scope>
    <source>
        <strain evidence="2">NBRC 109709</strain>
    </source>
</reference>
<dbReference type="AlphaFoldDB" id="A0A9W7DCK0"/>
<proteinExistence type="predicted"/>
<feature type="region of interest" description="Disordered" evidence="1">
    <location>
        <begin position="152"/>
        <end position="176"/>
    </location>
</feature>
<sequence length="176" mass="20198">MFLDMNDTDRSVRGLREIIRQLLQEHDLDRFNSVEADARDDGHNVATSIATAIDALAEKKYCPLGTQEELHKEIKGLRKTCNMTVAEYATKFEDLVSLERWILPDDGTRMGPAEQCRYFNAGMPRQWQMQVVPQQVRWTDRLWLQDRYAVRASRPADPGGKAKESQEKDGGKDAKE</sequence>
<evidence type="ECO:0000256" key="1">
    <source>
        <dbReference type="SAM" id="MobiDB-lite"/>
    </source>
</evidence>
<dbReference type="EMBL" id="BSXT01018968">
    <property type="protein sequence ID" value="GMG16968.1"/>
    <property type="molecule type" value="Genomic_DNA"/>
</dbReference>
<accession>A0A9W7DCK0</accession>
<dbReference type="Proteomes" id="UP001165121">
    <property type="component" value="Unassembled WGS sequence"/>
</dbReference>
<evidence type="ECO:0000313" key="3">
    <source>
        <dbReference type="Proteomes" id="UP001165121"/>
    </source>
</evidence>
<dbReference type="OrthoDB" id="125732at2759"/>
<protein>
    <submittedName>
        <fullName evidence="2">Unnamed protein product</fullName>
    </submittedName>
</protein>
<gene>
    <name evidence="2" type="ORF">Pfra01_002996300</name>
</gene>
<evidence type="ECO:0000313" key="2">
    <source>
        <dbReference type="EMBL" id="GMG16968.1"/>
    </source>
</evidence>
<keyword evidence="3" id="KW-1185">Reference proteome</keyword>
<feature type="compositionally biased region" description="Basic and acidic residues" evidence="1">
    <location>
        <begin position="160"/>
        <end position="176"/>
    </location>
</feature>
<comment type="caution">
    <text evidence="2">The sequence shown here is derived from an EMBL/GenBank/DDBJ whole genome shotgun (WGS) entry which is preliminary data.</text>
</comment>
<name>A0A9W7DCK0_9STRA</name>